<dbReference type="InterPro" id="IPR036890">
    <property type="entry name" value="HATPase_C_sf"/>
</dbReference>
<gene>
    <name evidence="7" type="ORF">I633_00705</name>
</gene>
<protein>
    <recommendedName>
        <fullName evidence="2">histidine kinase</fullName>
        <ecNumber evidence="2">2.7.13.3</ecNumber>
    </recommendedName>
</protein>
<sequence length="49" mass="4896">MGTGTGLGLAISHGIVEKHNGSISVESKEGEGTTFTVELPLADSQAIVG</sequence>
<dbReference type="EC" id="2.7.13.3" evidence="2"/>
<evidence type="ECO:0000259" key="6">
    <source>
        <dbReference type="PROSITE" id="PS50109"/>
    </source>
</evidence>
<dbReference type="Proteomes" id="UP000014909">
    <property type="component" value="Chromosome"/>
</dbReference>
<evidence type="ECO:0000256" key="1">
    <source>
        <dbReference type="ARBA" id="ARBA00000085"/>
    </source>
</evidence>
<organism evidence="7 8">
    <name type="scientific">Alteromonas mediterranea 615</name>
    <dbReference type="NCBI Taxonomy" id="1300253"/>
    <lineage>
        <taxon>Bacteria</taxon>
        <taxon>Pseudomonadati</taxon>
        <taxon>Pseudomonadota</taxon>
        <taxon>Gammaproteobacteria</taxon>
        <taxon>Alteromonadales</taxon>
        <taxon>Alteromonadaceae</taxon>
        <taxon>Alteromonas/Salinimonas group</taxon>
        <taxon>Alteromonas</taxon>
    </lineage>
</organism>
<dbReference type="AlphaFoldDB" id="S5AI49"/>
<dbReference type="KEGG" id="amh:I633_00705"/>
<reference evidence="7 8" key="1">
    <citation type="journal article" date="2013" name="Genome Biol. Evol.">
        <title>Genomic Diversity of "Deep Ecotype" Alteromonas macleodii Isolates: Evidence for Pan-Mediterranean Clonal Frames.</title>
        <authorList>
            <person name="Lopez-Perez M."/>
            <person name="Gonzaga A."/>
            <person name="Rodriguez-Valera F."/>
        </authorList>
    </citation>
    <scope>NUCLEOTIDE SEQUENCE [LARGE SCALE GENOMIC DNA]</scope>
    <source>
        <strain evidence="8">'English Channel 615'</strain>
    </source>
</reference>
<evidence type="ECO:0000313" key="8">
    <source>
        <dbReference type="Proteomes" id="UP000014909"/>
    </source>
</evidence>
<dbReference type="HOGENOM" id="CLU_3131563_0_0_6"/>
<name>S5AI49_9ALTE</name>
<proteinExistence type="predicted"/>
<dbReference type="PATRIC" id="fig|1300253.3.peg.145"/>
<evidence type="ECO:0000313" key="7">
    <source>
        <dbReference type="EMBL" id="AGP76538.1"/>
    </source>
</evidence>
<dbReference type="Pfam" id="PF02518">
    <property type="entry name" value="HATPase_c"/>
    <property type="match status" value="1"/>
</dbReference>
<dbReference type="PANTHER" id="PTHR43711">
    <property type="entry name" value="TWO-COMPONENT HISTIDINE KINASE"/>
    <property type="match status" value="1"/>
</dbReference>
<dbReference type="EMBL" id="CP004846">
    <property type="protein sequence ID" value="AGP76538.1"/>
    <property type="molecule type" value="Genomic_DNA"/>
</dbReference>
<dbReference type="InterPro" id="IPR005467">
    <property type="entry name" value="His_kinase_dom"/>
</dbReference>
<evidence type="ECO:0000256" key="5">
    <source>
        <dbReference type="ARBA" id="ARBA00023012"/>
    </source>
</evidence>
<feature type="domain" description="Histidine kinase" evidence="6">
    <location>
        <begin position="1"/>
        <end position="43"/>
    </location>
</feature>
<dbReference type="GO" id="GO:0004673">
    <property type="term" value="F:protein histidine kinase activity"/>
    <property type="evidence" value="ECO:0007669"/>
    <property type="project" value="UniProtKB-EC"/>
</dbReference>
<dbReference type="PANTHER" id="PTHR43711:SF1">
    <property type="entry name" value="HISTIDINE KINASE 1"/>
    <property type="match status" value="1"/>
</dbReference>
<accession>S5AI49</accession>
<dbReference type="BioCyc" id="AMAC1300253:G12YX-108-MONOMER"/>
<keyword evidence="3" id="KW-0808">Transferase</keyword>
<evidence type="ECO:0000256" key="4">
    <source>
        <dbReference type="ARBA" id="ARBA00022777"/>
    </source>
</evidence>
<dbReference type="InterPro" id="IPR004358">
    <property type="entry name" value="Sig_transdc_His_kin-like_C"/>
</dbReference>
<dbReference type="GO" id="GO:0000160">
    <property type="term" value="P:phosphorelay signal transduction system"/>
    <property type="evidence" value="ECO:0007669"/>
    <property type="project" value="UniProtKB-KW"/>
</dbReference>
<evidence type="ECO:0000256" key="2">
    <source>
        <dbReference type="ARBA" id="ARBA00012438"/>
    </source>
</evidence>
<dbReference type="PRINTS" id="PR00344">
    <property type="entry name" value="BCTRLSENSOR"/>
</dbReference>
<comment type="catalytic activity">
    <reaction evidence="1">
        <text>ATP + protein L-histidine = ADP + protein N-phospho-L-histidine.</text>
        <dbReference type="EC" id="2.7.13.3"/>
    </reaction>
</comment>
<dbReference type="InterPro" id="IPR003594">
    <property type="entry name" value="HATPase_dom"/>
</dbReference>
<dbReference type="SUPFAM" id="SSF55874">
    <property type="entry name" value="ATPase domain of HSP90 chaperone/DNA topoisomerase II/histidine kinase"/>
    <property type="match status" value="1"/>
</dbReference>
<dbReference type="Gene3D" id="3.30.565.10">
    <property type="entry name" value="Histidine kinase-like ATPase, C-terminal domain"/>
    <property type="match status" value="1"/>
</dbReference>
<evidence type="ECO:0000256" key="3">
    <source>
        <dbReference type="ARBA" id="ARBA00022679"/>
    </source>
</evidence>
<dbReference type="PROSITE" id="PS50109">
    <property type="entry name" value="HIS_KIN"/>
    <property type="match status" value="1"/>
</dbReference>
<keyword evidence="5" id="KW-0902">Two-component regulatory system</keyword>
<keyword evidence="4 7" id="KW-0418">Kinase</keyword>
<dbReference type="InterPro" id="IPR050736">
    <property type="entry name" value="Sensor_HK_Regulatory"/>
</dbReference>